<dbReference type="GeneID" id="9627105"/>
<organism evidence="3">
    <name type="scientific">Volvox carteri f. nagariensis</name>
    <dbReference type="NCBI Taxonomy" id="3068"/>
    <lineage>
        <taxon>Eukaryota</taxon>
        <taxon>Viridiplantae</taxon>
        <taxon>Chlorophyta</taxon>
        <taxon>core chlorophytes</taxon>
        <taxon>Chlorophyceae</taxon>
        <taxon>CS clade</taxon>
        <taxon>Chlamydomonadales</taxon>
        <taxon>Volvocaceae</taxon>
        <taxon>Volvox</taxon>
    </lineage>
</organism>
<evidence type="ECO:0000313" key="3">
    <source>
        <dbReference type="Proteomes" id="UP000001058"/>
    </source>
</evidence>
<reference evidence="2 3" key="1">
    <citation type="journal article" date="2010" name="Science">
        <title>Genomic analysis of organismal complexity in the multicellular green alga Volvox carteri.</title>
        <authorList>
            <person name="Prochnik S.E."/>
            <person name="Umen J."/>
            <person name="Nedelcu A.M."/>
            <person name="Hallmann A."/>
            <person name="Miller S.M."/>
            <person name="Nishii I."/>
            <person name="Ferris P."/>
            <person name="Kuo A."/>
            <person name="Mitros T."/>
            <person name="Fritz-Laylin L.K."/>
            <person name="Hellsten U."/>
            <person name="Chapman J."/>
            <person name="Simakov O."/>
            <person name="Rensing S.A."/>
            <person name="Terry A."/>
            <person name="Pangilinan J."/>
            <person name="Kapitonov V."/>
            <person name="Jurka J."/>
            <person name="Salamov A."/>
            <person name="Shapiro H."/>
            <person name="Schmutz J."/>
            <person name="Grimwood J."/>
            <person name="Lindquist E."/>
            <person name="Lucas S."/>
            <person name="Grigoriev I.V."/>
            <person name="Schmitt R."/>
            <person name="Kirk D."/>
            <person name="Rokhsar D.S."/>
        </authorList>
    </citation>
    <scope>NUCLEOTIDE SEQUENCE [LARGE SCALE GENOMIC DNA]</scope>
    <source>
        <strain evidence="3">f. Nagariensis / Eve</strain>
    </source>
</reference>
<dbReference type="AlphaFoldDB" id="D8UG62"/>
<evidence type="ECO:0000256" key="1">
    <source>
        <dbReference type="SAM" id="MobiDB-lite"/>
    </source>
</evidence>
<proteinExistence type="predicted"/>
<accession>D8UG62</accession>
<dbReference type="RefSeq" id="XP_002957655.1">
    <property type="nucleotide sequence ID" value="XM_002957609.1"/>
</dbReference>
<protein>
    <submittedName>
        <fullName evidence="2">Uncharacterized protein</fullName>
    </submittedName>
</protein>
<keyword evidence="3" id="KW-1185">Reference proteome</keyword>
<dbReference type="Proteomes" id="UP000001058">
    <property type="component" value="Unassembled WGS sequence"/>
</dbReference>
<feature type="region of interest" description="Disordered" evidence="1">
    <location>
        <begin position="1"/>
        <end position="23"/>
    </location>
</feature>
<evidence type="ECO:0000313" key="2">
    <source>
        <dbReference type="EMBL" id="EFJ41321.1"/>
    </source>
</evidence>
<gene>
    <name evidence="2" type="ORF">VOLCADRAFT_107758</name>
</gene>
<feature type="compositionally biased region" description="Polar residues" evidence="1">
    <location>
        <begin position="12"/>
        <end position="23"/>
    </location>
</feature>
<dbReference type="InParanoid" id="D8UG62"/>
<sequence length="110" mass="11948">MTGRLPHGATLQPVNSTISQLQARKQLRRTRLDARSRLYHHRNDYCLTGGDKKDALAKLNTIKEFYGKLRPGPGGGEVPAMLDARKLSEQATAFITAIKTTSGGEVAAEG</sequence>
<name>D8UG62_VOLCA</name>
<dbReference type="EMBL" id="GL378397">
    <property type="protein sequence ID" value="EFJ41321.1"/>
    <property type="molecule type" value="Genomic_DNA"/>
</dbReference>
<dbReference type="KEGG" id="vcn:VOLCADRAFT_107758"/>